<dbReference type="Pfam" id="PF11833">
    <property type="entry name" value="CPP1-like"/>
    <property type="match status" value="1"/>
</dbReference>
<keyword evidence="3" id="KW-1185">Reference proteome</keyword>
<sequence>MAASFLLTNPNLSPHHFTRTIKRNADKGRKYGLVFRGPRCAADTAFGGNSGNLAKFPRVNVWDPYKRLGVSSDASSEEIRGARNFLVEQYAGHERSVESIEAAYEKLLMASFRARKKSKINLKSKLKKKVEESPPWVKRLLEFVELPPTGVILRRLFLFAFMGAWSIVNSAEGGPAFQVALSLASCIYFLNDKTKNLARASILGFGALVTGWVCGSLIVPTLPANLLPSTWTLELGTSLVSYIFLFLSCTFLK</sequence>
<dbReference type="InterPro" id="IPR021788">
    <property type="entry name" value="CPP1-like"/>
</dbReference>
<evidence type="ECO:0000313" key="3">
    <source>
        <dbReference type="Proteomes" id="UP000283530"/>
    </source>
</evidence>
<keyword evidence="1" id="KW-0812">Transmembrane</keyword>
<reference evidence="2 3" key="1">
    <citation type="journal article" date="2019" name="Nat. Plants">
        <title>Stout camphor tree genome fills gaps in understanding of flowering plant genome evolution.</title>
        <authorList>
            <person name="Chaw S.M."/>
            <person name="Liu Y.C."/>
            <person name="Wu Y.W."/>
            <person name="Wang H.Y."/>
            <person name="Lin C.I."/>
            <person name="Wu C.S."/>
            <person name="Ke H.M."/>
            <person name="Chang L.Y."/>
            <person name="Hsu C.Y."/>
            <person name="Yang H.T."/>
            <person name="Sudianto E."/>
            <person name="Hsu M.H."/>
            <person name="Wu K.P."/>
            <person name="Wang L.N."/>
            <person name="Leebens-Mack J.H."/>
            <person name="Tsai I.J."/>
        </authorList>
    </citation>
    <scope>NUCLEOTIDE SEQUENCE [LARGE SCALE GENOMIC DNA]</scope>
    <source>
        <strain evidence="3">cv. Chaw 1501</strain>
        <tissue evidence="2">Young leaves</tissue>
    </source>
</reference>
<keyword evidence="1" id="KW-0472">Membrane</keyword>
<keyword evidence="1" id="KW-1133">Transmembrane helix</keyword>
<accession>A0A443NEW3</accession>
<dbReference type="STRING" id="337451.A0A443NEW3"/>
<dbReference type="OrthoDB" id="2014563at2759"/>
<name>A0A443NEW3_9MAGN</name>
<dbReference type="GO" id="GO:0031969">
    <property type="term" value="C:chloroplast membrane"/>
    <property type="evidence" value="ECO:0007669"/>
    <property type="project" value="TreeGrafter"/>
</dbReference>
<protein>
    <submittedName>
        <fullName evidence="2">Protein CHAPERONE-LIKE PROTEIN OF POR1, chloroplastic</fullName>
    </submittedName>
</protein>
<evidence type="ECO:0000256" key="1">
    <source>
        <dbReference type="SAM" id="Phobius"/>
    </source>
</evidence>
<dbReference type="EMBL" id="QPKB01000002">
    <property type="protein sequence ID" value="RWR77063.1"/>
    <property type="molecule type" value="Genomic_DNA"/>
</dbReference>
<dbReference type="PANTHER" id="PTHR33372:SF2">
    <property type="entry name" value="PROTEIN CHAPERONE-LIKE PROTEIN OF POR1, CHLOROPLASTIC"/>
    <property type="match status" value="1"/>
</dbReference>
<dbReference type="Proteomes" id="UP000283530">
    <property type="component" value="Unassembled WGS sequence"/>
</dbReference>
<comment type="caution">
    <text evidence="2">The sequence shown here is derived from an EMBL/GenBank/DDBJ whole genome shotgun (WGS) entry which is preliminary data.</text>
</comment>
<gene>
    <name evidence="2" type="ORF">CKAN_00553600</name>
</gene>
<feature type="transmembrane region" description="Helical" evidence="1">
    <location>
        <begin position="174"/>
        <end position="190"/>
    </location>
</feature>
<proteinExistence type="predicted"/>
<evidence type="ECO:0000313" key="2">
    <source>
        <dbReference type="EMBL" id="RWR77063.1"/>
    </source>
</evidence>
<dbReference type="AlphaFoldDB" id="A0A443NEW3"/>
<feature type="transmembrane region" description="Helical" evidence="1">
    <location>
        <begin position="231"/>
        <end position="252"/>
    </location>
</feature>
<organism evidence="2 3">
    <name type="scientific">Cinnamomum micranthum f. kanehirae</name>
    <dbReference type="NCBI Taxonomy" id="337451"/>
    <lineage>
        <taxon>Eukaryota</taxon>
        <taxon>Viridiplantae</taxon>
        <taxon>Streptophyta</taxon>
        <taxon>Embryophyta</taxon>
        <taxon>Tracheophyta</taxon>
        <taxon>Spermatophyta</taxon>
        <taxon>Magnoliopsida</taxon>
        <taxon>Magnoliidae</taxon>
        <taxon>Laurales</taxon>
        <taxon>Lauraceae</taxon>
        <taxon>Cinnamomum</taxon>
    </lineage>
</organism>
<dbReference type="PANTHER" id="PTHR33372">
    <property type="match status" value="1"/>
</dbReference>
<feature type="transmembrane region" description="Helical" evidence="1">
    <location>
        <begin position="202"/>
        <end position="219"/>
    </location>
</feature>